<proteinExistence type="predicted"/>
<accession>A0A5C6AZP3</accession>
<gene>
    <name evidence="1" type="ORF">Pla52n_26910</name>
</gene>
<dbReference type="EMBL" id="SJPN01000003">
    <property type="protein sequence ID" value="TWU04649.1"/>
    <property type="molecule type" value="Genomic_DNA"/>
</dbReference>
<reference evidence="1 2" key="1">
    <citation type="submission" date="2019-02" db="EMBL/GenBank/DDBJ databases">
        <title>Deep-cultivation of Planctomycetes and their phenomic and genomic characterization uncovers novel biology.</title>
        <authorList>
            <person name="Wiegand S."/>
            <person name="Jogler M."/>
            <person name="Boedeker C."/>
            <person name="Pinto D."/>
            <person name="Vollmers J."/>
            <person name="Rivas-Marin E."/>
            <person name="Kohn T."/>
            <person name="Peeters S.H."/>
            <person name="Heuer A."/>
            <person name="Rast P."/>
            <person name="Oberbeckmann S."/>
            <person name="Bunk B."/>
            <person name="Jeske O."/>
            <person name="Meyerdierks A."/>
            <person name="Storesund J.E."/>
            <person name="Kallscheuer N."/>
            <person name="Luecker S."/>
            <person name="Lage O.M."/>
            <person name="Pohl T."/>
            <person name="Merkel B.J."/>
            <person name="Hornburger P."/>
            <person name="Mueller R.-W."/>
            <person name="Bruemmer F."/>
            <person name="Labrenz M."/>
            <person name="Spormann A.M."/>
            <person name="Op Den Camp H."/>
            <person name="Overmann J."/>
            <person name="Amann R."/>
            <person name="Jetten M.S.M."/>
            <person name="Mascher T."/>
            <person name="Medema M.H."/>
            <person name="Devos D.P."/>
            <person name="Kaster A.-K."/>
            <person name="Ovreas L."/>
            <person name="Rohde M."/>
            <person name="Galperin M.Y."/>
            <person name="Jogler C."/>
        </authorList>
    </citation>
    <scope>NUCLEOTIDE SEQUENCE [LARGE SCALE GENOMIC DNA]</scope>
    <source>
        <strain evidence="1 2">Pla52n</strain>
    </source>
</reference>
<evidence type="ECO:0000313" key="2">
    <source>
        <dbReference type="Proteomes" id="UP000320176"/>
    </source>
</evidence>
<evidence type="ECO:0000313" key="1">
    <source>
        <dbReference type="EMBL" id="TWU04649.1"/>
    </source>
</evidence>
<dbReference type="AlphaFoldDB" id="A0A5C6AZP3"/>
<organism evidence="1 2">
    <name type="scientific">Stieleria varia</name>
    <dbReference type="NCBI Taxonomy" id="2528005"/>
    <lineage>
        <taxon>Bacteria</taxon>
        <taxon>Pseudomonadati</taxon>
        <taxon>Planctomycetota</taxon>
        <taxon>Planctomycetia</taxon>
        <taxon>Pirellulales</taxon>
        <taxon>Pirellulaceae</taxon>
        <taxon>Stieleria</taxon>
    </lineage>
</organism>
<comment type="caution">
    <text evidence="1">The sequence shown here is derived from an EMBL/GenBank/DDBJ whole genome shotgun (WGS) entry which is preliminary data.</text>
</comment>
<protein>
    <submittedName>
        <fullName evidence="1">Uncharacterized protein</fullName>
    </submittedName>
</protein>
<sequence length="59" mass="6816">MASSLSKSECLLHSFDTYSPQLDFCNAEQSDARRVAESWLLKWRIARGDRVIRAVTRQD</sequence>
<keyword evidence="2" id="KW-1185">Reference proteome</keyword>
<name>A0A5C6AZP3_9BACT</name>
<dbReference type="Proteomes" id="UP000320176">
    <property type="component" value="Unassembled WGS sequence"/>
</dbReference>